<evidence type="ECO:0000256" key="3">
    <source>
        <dbReference type="ARBA" id="ARBA00025740"/>
    </source>
</evidence>
<proteinExistence type="inferred from homology"/>
<evidence type="ECO:0000313" key="4">
    <source>
        <dbReference type="EMBL" id="VUZ50970.1"/>
    </source>
</evidence>
<organism evidence="4 5">
    <name type="scientific">Hymenolepis diminuta</name>
    <name type="common">Rat tapeworm</name>
    <dbReference type="NCBI Taxonomy" id="6216"/>
    <lineage>
        <taxon>Eukaryota</taxon>
        <taxon>Metazoa</taxon>
        <taxon>Spiralia</taxon>
        <taxon>Lophotrochozoa</taxon>
        <taxon>Platyhelminthes</taxon>
        <taxon>Cestoda</taxon>
        <taxon>Eucestoda</taxon>
        <taxon>Cyclophyllidea</taxon>
        <taxon>Hymenolepididae</taxon>
        <taxon>Hymenolepis</taxon>
    </lineage>
</organism>
<dbReference type="Pfam" id="PF21032">
    <property type="entry name" value="PROPPIN"/>
    <property type="match status" value="1"/>
</dbReference>
<dbReference type="SUPFAM" id="SSF50978">
    <property type="entry name" value="WD40 repeat-like"/>
    <property type="match status" value="1"/>
</dbReference>
<evidence type="ECO:0008006" key="6">
    <source>
        <dbReference type="Google" id="ProtNLM"/>
    </source>
</evidence>
<comment type="similarity">
    <text evidence="3">Belongs to the WD repeat PROPPIN family.</text>
</comment>
<name>A0A564YUY8_HYMDI</name>
<protein>
    <recommendedName>
        <fullName evidence="6">WD_REPEATS_REGION domain-containing protein</fullName>
    </recommendedName>
</protein>
<dbReference type="Gene3D" id="2.130.10.10">
    <property type="entry name" value="YVTN repeat-like/Quinoprotein amine dehydrogenase"/>
    <property type="match status" value="1"/>
</dbReference>
<evidence type="ECO:0000256" key="2">
    <source>
        <dbReference type="ARBA" id="ARBA00022737"/>
    </source>
</evidence>
<dbReference type="Proteomes" id="UP000321570">
    <property type="component" value="Unassembled WGS sequence"/>
</dbReference>
<keyword evidence="5" id="KW-1185">Reference proteome</keyword>
<accession>A0A564YUY8</accession>
<gene>
    <name evidence="4" type="ORF">WMSIL1_LOCUS9698</name>
</gene>
<evidence type="ECO:0000256" key="1">
    <source>
        <dbReference type="ARBA" id="ARBA00022574"/>
    </source>
</evidence>
<keyword evidence="1" id="KW-0853">WD repeat</keyword>
<dbReference type="InterPro" id="IPR036322">
    <property type="entry name" value="WD40_repeat_dom_sf"/>
</dbReference>
<evidence type="ECO:0000313" key="5">
    <source>
        <dbReference type="Proteomes" id="UP000321570"/>
    </source>
</evidence>
<reference evidence="4 5" key="1">
    <citation type="submission" date="2019-07" db="EMBL/GenBank/DDBJ databases">
        <authorList>
            <person name="Jastrzebski P J."/>
            <person name="Paukszto L."/>
            <person name="Jastrzebski P J."/>
        </authorList>
    </citation>
    <scope>NUCLEOTIDE SEQUENCE [LARGE SCALE GENOMIC DNA]</scope>
    <source>
        <strain evidence="4 5">WMS-il1</strain>
    </source>
</reference>
<keyword evidence="2" id="KW-0677">Repeat</keyword>
<dbReference type="InterPro" id="IPR048720">
    <property type="entry name" value="PROPPIN"/>
</dbReference>
<dbReference type="AlphaFoldDB" id="A0A564YUY8"/>
<feature type="non-terminal residue" evidence="4">
    <location>
        <position position="1"/>
    </location>
</feature>
<dbReference type="InterPro" id="IPR015943">
    <property type="entry name" value="WD40/YVTN_repeat-like_dom_sf"/>
</dbReference>
<sequence length="164" mass="18466">ILQIISWLPAHSSKLAVISFAASGNLLATASERSAVIKVFNWFTCTKYRTFRRGYNVCPLILNLNFTTNAPFLTCTSVSNNNEIFNLSNSSQSHQLLFIFFGKSRNFNAQVLDGSEVVESSPNLVGDALLHEMEHFINQINEQFRQLKSACSTTDSYNEQCDER</sequence>
<dbReference type="PANTHER" id="PTHR11227">
    <property type="entry name" value="WD-REPEAT PROTEIN INTERACTING WITH PHOSPHOINOSIDES WIPI -RELATED"/>
    <property type="match status" value="1"/>
</dbReference>
<dbReference type="EMBL" id="CABIJS010000410">
    <property type="protein sequence ID" value="VUZ50970.1"/>
    <property type="molecule type" value="Genomic_DNA"/>
</dbReference>